<dbReference type="Pfam" id="PF13577">
    <property type="entry name" value="SnoaL_4"/>
    <property type="match status" value="1"/>
</dbReference>
<feature type="domain" description="SnoaL-like" evidence="1">
    <location>
        <begin position="3"/>
        <end position="127"/>
    </location>
</feature>
<dbReference type="EMBL" id="QDHA01000055">
    <property type="protein sequence ID" value="RCJ06159.1"/>
    <property type="molecule type" value="Genomic_DNA"/>
</dbReference>
<name>A0A367PE92_CUPNE</name>
<dbReference type="AlphaFoldDB" id="A0A367PE92"/>
<protein>
    <submittedName>
        <fullName evidence="2">Nuclear transport factor 2 family protein</fullName>
    </submittedName>
</protein>
<gene>
    <name evidence="2" type="ORF">DDK22_22490</name>
</gene>
<dbReference type="SUPFAM" id="SSF54427">
    <property type="entry name" value="NTF2-like"/>
    <property type="match status" value="1"/>
</dbReference>
<dbReference type="InterPro" id="IPR032710">
    <property type="entry name" value="NTF2-like_dom_sf"/>
</dbReference>
<dbReference type="CDD" id="cd00531">
    <property type="entry name" value="NTF2_like"/>
    <property type="match status" value="1"/>
</dbReference>
<evidence type="ECO:0000313" key="3">
    <source>
        <dbReference type="Proteomes" id="UP000253501"/>
    </source>
</evidence>
<dbReference type="RefSeq" id="WP_114133853.1">
    <property type="nucleotide sequence ID" value="NZ_CP068435.1"/>
</dbReference>
<proteinExistence type="predicted"/>
<accession>A0A367PE92</accession>
<comment type="caution">
    <text evidence="2">The sequence shown here is derived from an EMBL/GenBank/DDBJ whole genome shotgun (WGS) entry which is preliminary data.</text>
</comment>
<organism evidence="2 3">
    <name type="scientific">Cupriavidus necator</name>
    <name type="common">Alcaligenes eutrophus</name>
    <name type="synonym">Ralstonia eutropha</name>
    <dbReference type="NCBI Taxonomy" id="106590"/>
    <lineage>
        <taxon>Bacteria</taxon>
        <taxon>Pseudomonadati</taxon>
        <taxon>Pseudomonadota</taxon>
        <taxon>Betaproteobacteria</taxon>
        <taxon>Burkholderiales</taxon>
        <taxon>Burkholderiaceae</taxon>
        <taxon>Cupriavidus</taxon>
    </lineage>
</organism>
<dbReference type="Gene3D" id="3.10.450.50">
    <property type="match status" value="1"/>
</dbReference>
<evidence type="ECO:0000259" key="1">
    <source>
        <dbReference type="Pfam" id="PF13577"/>
    </source>
</evidence>
<sequence>MTDDAVQIANLLYIYAERMDAGDLPGVAALFEHAEIETGDAVQRGSEAMLKLWRAYVKLHADGTPRTRHVISNPIIEIAPDSLTATVRSYYTVLQATDRIALQVIAAGRYHDAFEKVEGRWRFSRRNYAMLDLKGDLTDHLLVPSA</sequence>
<evidence type="ECO:0000313" key="2">
    <source>
        <dbReference type="EMBL" id="RCJ06159.1"/>
    </source>
</evidence>
<dbReference type="Proteomes" id="UP000253501">
    <property type="component" value="Unassembled WGS sequence"/>
</dbReference>
<reference evidence="2 3" key="1">
    <citation type="submission" date="2018-04" db="EMBL/GenBank/DDBJ databases">
        <title>Cupriavidus necator CR12 genome sequencing and assembly.</title>
        <authorList>
            <person name="Ben Fekih I."/>
            <person name="Mazhar H.S."/>
            <person name="Bello S.K."/>
            <person name="Rensing C."/>
        </authorList>
    </citation>
    <scope>NUCLEOTIDE SEQUENCE [LARGE SCALE GENOMIC DNA]</scope>
    <source>
        <strain evidence="2 3">CR12</strain>
    </source>
</reference>
<dbReference type="InterPro" id="IPR037401">
    <property type="entry name" value="SnoaL-like"/>
</dbReference>